<evidence type="ECO:0000313" key="2">
    <source>
        <dbReference type="Proteomes" id="UP000324222"/>
    </source>
</evidence>
<organism evidence="1 2">
    <name type="scientific">Portunus trituberculatus</name>
    <name type="common">Swimming crab</name>
    <name type="synonym">Neptunus trituberculatus</name>
    <dbReference type="NCBI Taxonomy" id="210409"/>
    <lineage>
        <taxon>Eukaryota</taxon>
        <taxon>Metazoa</taxon>
        <taxon>Ecdysozoa</taxon>
        <taxon>Arthropoda</taxon>
        <taxon>Crustacea</taxon>
        <taxon>Multicrustacea</taxon>
        <taxon>Malacostraca</taxon>
        <taxon>Eumalacostraca</taxon>
        <taxon>Eucarida</taxon>
        <taxon>Decapoda</taxon>
        <taxon>Pleocyemata</taxon>
        <taxon>Brachyura</taxon>
        <taxon>Eubrachyura</taxon>
        <taxon>Portunoidea</taxon>
        <taxon>Portunidae</taxon>
        <taxon>Portuninae</taxon>
        <taxon>Portunus</taxon>
    </lineage>
</organism>
<comment type="caution">
    <text evidence="1">The sequence shown here is derived from an EMBL/GenBank/DDBJ whole genome shotgun (WGS) entry which is preliminary data.</text>
</comment>
<keyword evidence="2" id="KW-1185">Reference proteome</keyword>
<proteinExistence type="predicted"/>
<name>A0A5B7D2Y7_PORTR</name>
<dbReference type="AlphaFoldDB" id="A0A5B7D2Y7"/>
<gene>
    <name evidence="1" type="ORF">E2C01_008662</name>
</gene>
<evidence type="ECO:0000313" key="1">
    <source>
        <dbReference type="EMBL" id="MPC15858.1"/>
    </source>
</evidence>
<accession>A0A5B7D2Y7</accession>
<dbReference type="EMBL" id="VSRR010000459">
    <property type="protein sequence ID" value="MPC15858.1"/>
    <property type="molecule type" value="Genomic_DNA"/>
</dbReference>
<dbReference type="Proteomes" id="UP000324222">
    <property type="component" value="Unassembled WGS sequence"/>
</dbReference>
<protein>
    <submittedName>
        <fullName evidence="1">Uncharacterized protein</fullName>
    </submittedName>
</protein>
<sequence length="61" mass="6697">MVETSKDSRAWVKEQVYTRPTIPHAVSLTDIFILTLMQDVKSCSPPTLDSDTPVLGPGPLI</sequence>
<reference evidence="1 2" key="1">
    <citation type="submission" date="2019-05" db="EMBL/GenBank/DDBJ databases">
        <title>Another draft genome of Portunus trituberculatus and its Hox gene families provides insights of decapod evolution.</title>
        <authorList>
            <person name="Jeong J.-H."/>
            <person name="Song I."/>
            <person name="Kim S."/>
            <person name="Choi T."/>
            <person name="Kim D."/>
            <person name="Ryu S."/>
            <person name="Kim W."/>
        </authorList>
    </citation>
    <scope>NUCLEOTIDE SEQUENCE [LARGE SCALE GENOMIC DNA]</scope>
    <source>
        <tissue evidence="1">Muscle</tissue>
    </source>
</reference>